<name>W9KNW6_FUSOX</name>
<gene>
    <name evidence="1" type="ORF">FOZG_06325</name>
</gene>
<dbReference type="AlphaFoldDB" id="W9KNW6"/>
<organism evidence="1">
    <name type="scientific">Fusarium oxysporum Fo47</name>
    <dbReference type="NCBI Taxonomy" id="660027"/>
    <lineage>
        <taxon>Eukaryota</taxon>
        <taxon>Fungi</taxon>
        <taxon>Dikarya</taxon>
        <taxon>Ascomycota</taxon>
        <taxon>Pezizomycotina</taxon>
        <taxon>Sordariomycetes</taxon>
        <taxon>Hypocreomycetidae</taxon>
        <taxon>Hypocreales</taxon>
        <taxon>Nectriaceae</taxon>
        <taxon>Fusarium</taxon>
        <taxon>Fusarium oxysporum species complex</taxon>
    </lineage>
</organism>
<dbReference type="HOGENOM" id="CLU_2704912_0_0_1"/>
<proteinExistence type="predicted"/>
<dbReference type="Proteomes" id="UP000030766">
    <property type="component" value="Unassembled WGS sequence"/>
</dbReference>
<reference evidence="1" key="2">
    <citation type="submission" date="2012-06" db="EMBL/GenBank/DDBJ databases">
        <title>Annotation of the Genome Sequence of Fusarium oxysporum Fo47.</title>
        <authorList>
            <consortium name="The Broad Institute Genomics Platform"/>
            <person name="Ma L.-J."/>
            <person name="Corby-Kistler H."/>
            <person name="Broz K."/>
            <person name="Gale L.R."/>
            <person name="Jonkers W."/>
            <person name="O'Donnell K."/>
            <person name="Ploetz R."/>
            <person name="Steinberg C."/>
            <person name="Schwartz D.C."/>
            <person name="VanEtten H."/>
            <person name="Zhou S."/>
            <person name="Young S.K."/>
            <person name="Zeng Q."/>
            <person name="Gargeya S."/>
            <person name="Fitzgerald M."/>
            <person name="Abouelleil A."/>
            <person name="Alvarado L."/>
            <person name="Chapman S.B."/>
            <person name="Gainer-Dewar J."/>
            <person name="Goldberg J."/>
            <person name="Griggs A."/>
            <person name="Gujja S."/>
            <person name="Hansen M."/>
            <person name="Howarth C."/>
            <person name="Imamovic A."/>
            <person name="Ireland A."/>
            <person name="Larimer J."/>
            <person name="McCowan C."/>
            <person name="Murphy C."/>
            <person name="Pearson M."/>
            <person name="Poon T.W."/>
            <person name="Priest M."/>
            <person name="Roberts A."/>
            <person name="Saif S."/>
            <person name="Shea T."/>
            <person name="Sykes S."/>
            <person name="Wortman J."/>
            <person name="Nusbaum C."/>
            <person name="Birren B."/>
        </authorList>
    </citation>
    <scope>NUCLEOTIDE SEQUENCE</scope>
    <source>
        <strain evidence="1">Fo47</strain>
    </source>
</reference>
<protein>
    <submittedName>
        <fullName evidence="1">Uncharacterized protein</fullName>
    </submittedName>
</protein>
<accession>W9KNW6</accession>
<dbReference type="VEuPathDB" id="FungiDB:FOZG_06325"/>
<reference evidence="1" key="1">
    <citation type="submission" date="2011-06" db="EMBL/GenBank/DDBJ databases">
        <title>The Genome Sequence of Fusarium oxysporum Fo47.</title>
        <authorList>
            <consortium name="The Broad Institute Genome Sequencing Platform"/>
            <person name="Ma L.-J."/>
            <person name="Gale L.R."/>
            <person name="Schwartz D.C."/>
            <person name="Zhou S."/>
            <person name="Corby-Kistler H."/>
            <person name="Young S.K."/>
            <person name="Zeng Q."/>
            <person name="Gargeya S."/>
            <person name="Fitzgerald M."/>
            <person name="Haas B."/>
            <person name="Abouelleil A."/>
            <person name="Alvarado L."/>
            <person name="Arachchi H.M."/>
            <person name="Berlin A."/>
            <person name="Brown A."/>
            <person name="Chapman S.B."/>
            <person name="Chen Z."/>
            <person name="Dunbar C."/>
            <person name="Freedman E."/>
            <person name="Gearin G."/>
            <person name="Gellesch M."/>
            <person name="Goldberg J."/>
            <person name="Griggs A."/>
            <person name="Gujja S."/>
            <person name="Heiman D."/>
            <person name="Howarth C."/>
            <person name="Larson L."/>
            <person name="Lui A."/>
            <person name="MacDonald P.J.P."/>
            <person name="Mehta T."/>
            <person name="Montmayeur A."/>
            <person name="Murphy C."/>
            <person name="Neiman D."/>
            <person name="Pearson M."/>
            <person name="Priest M."/>
            <person name="Roberts A."/>
            <person name="Saif S."/>
            <person name="Shea T."/>
            <person name="Shenoy N."/>
            <person name="Sisk P."/>
            <person name="Stolte C."/>
            <person name="Sykes S."/>
            <person name="Wortman J."/>
            <person name="Nusbaum C."/>
            <person name="Birren B."/>
        </authorList>
    </citation>
    <scope>NUCLEOTIDE SEQUENCE [LARGE SCALE GENOMIC DNA]</scope>
    <source>
        <strain evidence="1">Fo47</strain>
    </source>
</reference>
<evidence type="ECO:0000313" key="1">
    <source>
        <dbReference type="EMBL" id="EWZ46142.1"/>
    </source>
</evidence>
<sequence>MIYLKDLLDEAHILFAEWAIPRLGYLGQQMELALGHKKKLLKPSSYLLILQTMALCGGHRQSQTCLSHEGFTA</sequence>
<dbReference type="EMBL" id="JH717898">
    <property type="protein sequence ID" value="EWZ46142.1"/>
    <property type="molecule type" value="Genomic_DNA"/>
</dbReference>